<protein>
    <submittedName>
        <fullName evidence="2">Uncharacterized protein</fullName>
    </submittedName>
</protein>
<keyword evidence="3" id="KW-1185">Reference proteome</keyword>
<sequence length="129" mass="14152">MRHRKNIRNPQTRGSISISAGAAEPKQHKGGALIRLSKRKTDVGFPRGGGNYFGLAQHLHNPPAALSARGEVVNERFNLSSRPLMACKRTTEKEAVAKMQWINRRVARNSAIALKASDSPATELPSAWE</sequence>
<accession>A0A4C1U1S4</accession>
<comment type="caution">
    <text evidence="2">The sequence shown here is derived from an EMBL/GenBank/DDBJ whole genome shotgun (WGS) entry which is preliminary data.</text>
</comment>
<proteinExistence type="predicted"/>
<dbReference type="Proteomes" id="UP000299102">
    <property type="component" value="Unassembled WGS sequence"/>
</dbReference>
<feature type="compositionally biased region" description="Polar residues" evidence="1">
    <location>
        <begin position="8"/>
        <end position="18"/>
    </location>
</feature>
<gene>
    <name evidence="2" type="ORF">EVAR_10574_1</name>
</gene>
<feature type="region of interest" description="Disordered" evidence="1">
    <location>
        <begin position="1"/>
        <end position="33"/>
    </location>
</feature>
<reference evidence="2 3" key="1">
    <citation type="journal article" date="2019" name="Commun. Biol.">
        <title>The bagworm genome reveals a unique fibroin gene that provides high tensile strength.</title>
        <authorList>
            <person name="Kono N."/>
            <person name="Nakamura H."/>
            <person name="Ohtoshi R."/>
            <person name="Tomita M."/>
            <person name="Numata K."/>
            <person name="Arakawa K."/>
        </authorList>
    </citation>
    <scope>NUCLEOTIDE SEQUENCE [LARGE SCALE GENOMIC DNA]</scope>
</reference>
<evidence type="ECO:0000256" key="1">
    <source>
        <dbReference type="SAM" id="MobiDB-lite"/>
    </source>
</evidence>
<evidence type="ECO:0000313" key="3">
    <source>
        <dbReference type="Proteomes" id="UP000299102"/>
    </source>
</evidence>
<dbReference type="AlphaFoldDB" id="A0A4C1U1S4"/>
<evidence type="ECO:0000313" key="2">
    <source>
        <dbReference type="EMBL" id="GBP20313.1"/>
    </source>
</evidence>
<organism evidence="2 3">
    <name type="scientific">Eumeta variegata</name>
    <name type="common">Bagworm moth</name>
    <name type="synonym">Eumeta japonica</name>
    <dbReference type="NCBI Taxonomy" id="151549"/>
    <lineage>
        <taxon>Eukaryota</taxon>
        <taxon>Metazoa</taxon>
        <taxon>Ecdysozoa</taxon>
        <taxon>Arthropoda</taxon>
        <taxon>Hexapoda</taxon>
        <taxon>Insecta</taxon>
        <taxon>Pterygota</taxon>
        <taxon>Neoptera</taxon>
        <taxon>Endopterygota</taxon>
        <taxon>Lepidoptera</taxon>
        <taxon>Glossata</taxon>
        <taxon>Ditrysia</taxon>
        <taxon>Tineoidea</taxon>
        <taxon>Psychidae</taxon>
        <taxon>Oiketicinae</taxon>
        <taxon>Eumeta</taxon>
    </lineage>
</organism>
<dbReference type="EMBL" id="BGZK01000117">
    <property type="protein sequence ID" value="GBP20313.1"/>
    <property type="molecule type" value="Genomic_DNA"/>
</dbReference>
<name>A0A4C1U1S4_EUMVA</name>